<evidence type="ECO:0000313" key="3">
    <source>
        <dbReference type="Proteomes" id="UP000557739"/>
    </source>
</evidence>
<protein>
    <submittedName>
        <fullName evidence="2">Uncharacterized protein</fullName>
    </submittedName>
</protein>
<dbReference type="AlphaFoldDB" id="A0A7W9AMI9"/>
<evidence type="ECO:0000256" key="1">
    <source>
        <dbReference type="SAM" id="Phobius"/>
    </source>
</evidence>
<evidence type="ECO:0000313" key="2">
    <source>
        <dbReference type="EMBL" id="MBB5696986.1"/>
    </source>
</evidence>
<dbReference type="Proteomes" id="UP000557739">
    <property type="component" value="Unassembled WGS sequence"/>
</dbReference>
<keyword evidence="3" id="KW-1185">Reference proteome</keyword>
<organism evidence="2 3">
    <name type="scientific">Sphingomonas yantingensis</name>
    <dbReference type="NCBI Taxonomy" id="1241761"/>
    <lineage>
        <taxon>Bacteria</taxon>
        <taxon>Pseudomonadati</taxon>
        <taxon>Pseudomonadota</taxon>
        <taxon>Alphaproteobacteria</taxon>
        <taxon>Sphingomonadales</taxon>
        <taxon>Sphingomonadaceae</taxon>
        <taxon>Sphingomonas</taxon>
    </lineage>
</organism>
<keyword evidence="1" id="KW-0472">Membrane</keyword>
<name>A0A7W9AMI9_9SPHN</name>
<sequence length="131" mass="14309">MGLMPLPSWWLKRQAEADVVSAASNGILGANYEMSSTMGALPTKGHLNATFQMRMLNLLTLFRGGEGPSGLREGVEMAFAVALQLLSLIAIFGLVVSLKLAQRRIRVLEIAIRDTRSSDQNNYFRGSPQSI</sequence>
<proteinExistence type="predicted"/>
<comment type="caution">
    <text evidence="2">The sequence shown here is derived from an EMBL/GenBank/DDBJ whole genome shotgun (WGS) entry which is preliminary data.</text>
</comment>
<accession>A0A7W9AMI9</accession>
<gene>
    <name evidence="2" type="ORF">FHR19_000311</name>
</gene>
<dbReference type="EMBL" id="JACIJJ010000001">
    <property type="protein sequence ID" value="MBB5696986.1"/>
    <property type="molecule type" value="Genomic_DNA"/>
</dbReference>
<dbReference type="RefSeq" id="WP_184023562.1">
    <property type="nucleotide sequence ID" value="NZ_JACIJJ010000001.1"/>
</dbReference>
<keyword evidence="1" id="KW-0812">Transmembrane</keyword>
<feature type="transmembrane region" description="Helical" evidence="1">
    <location>
        <begin position="77"/>
        <end position="98"/>
    </location>
</feature>
<reference evidence="2 3" key="1">
    <citation type="submission" date="2020-08" db="EMBL/GenBank/DDBJ databases">
        <title>Genomic Encyclopedia of Type Strains, Phase IV (KMG-IV): sequencing the most valuable type-strain genomes for metagenomic binning, comparative biology and taxonomic classification.</title>
        <authorList>
            <person name="Goeker M."/>
        </authorList>
    </citation>
    <scope>NUCLEOTIDE SEQUENCE [LARGE SCALE GENOMIC DNA]</scope>
    <source>
        <strain evidence="2 3">DSM 27244</strain>
    </source>
</reference>
<keyword evidence="1" id="KW-1133">Transmembrane helix</keyword>